<organism evidence="1 2">
    <name type="scientific">Pedobacter chinensis</name>
    <dbReference type="NCBI Taxonomy" id="2282421"/>
    <lineage>
        <taxon>Bacteria</taxon>
        <taxon>Pseudomonadati</taxon>
        <taxon>Bacteroidota</taxon>
        <taxon>Sphingobacteriia</taxon>
        <taxon>Sphingobacteriales</taxon>
        <taxon>Sphingobacteriaceae</taxon>
        <taxon>Pedobacter</taxon>
    </lineage>
</organism>
<dbReference type="AlphaFoldDB" id="A0A369Q092"/>
<protein>
    <submittedName>
        <fullName evidence="1">Uncharacterized protein</fullName>
    </submittedName>
</protein>
<keyword evidence="2" id="KW-1185">Reference proteome</keyword>
<gene>
    <name evidence="1" type="ORF">DU508_02870</name>
</gene>
<dbReference type="EMBL" id="QPKV01000002">
    <property type="protein sequence ID" value="RDC57912.1"/>
    <property type="molecule type" value="Genomic_DNA"/>
</dbReference>
<evidence type="ECO:0000313" key="2">
    <source>
        <dbReference type="Proteomes" id="UP000253961"/>
    </source>
</evidence>
<name>A0A369Q092_9SPHI</name>
<dbReference type="Proteomes" id="UP000253961">
    <property type="component" value="Unassembled WGS sequence"/>
</dbReference>
<accession>A0A369Q092</accession>
<reference evidence="1 2" key="1">
    <citation type="submission" date="2018-07" db="EMBL/GenBank/DDBJ databases">
        <title>Pedobacter sp. nov., isolated from soil.</title>
        <authorList>
            <person name="Zhou L.Y."/>
            <person name="Du Z.J."/>
        </authorList>
    </citation>
    <scope>NUCLEOTIDE SEQUENCE [LARGE SCALE GENOMIC DNA]</scope>
    <source>
        <strain evidence="1 2">JDX94</strain>
    </source>
</reference>
<sequence length="103" mass="11793">MPLETSQVEATDLRSLVGWRKENFVSLIISIIVNCEEERRSNLFCYVPHYKKIASFQFTVLSSIRNKVVLKLAKFCQTMPPEPSQVEATDLRSLVGWSARKTS</sequence>
<evidence type="ECO:0000313" key="1">
    <source>
        <dbReference type="EMBL" id="RDC57912.1"/>
    </source>
</evidence>
<comment type="caution">
    <text evidence="1">The sequence shown here is derived from an EMBL/GenBank/DDBJ whole genome shotgun (WGS) entry which is preliminary data.</text>
</comment>
<proteinExistence type="predicted"/>